<feature type="coiled-coil region" evidence="1">
    <location>
        <begin position="122"/>
        <end position="149"/>
    </location>
</feature>
<gene>
    <name evidence="3" type="ORF">Tci_588420</name>
</gene>
<evidence type="ECO:0000313" key="3">
    <source>
        <dbReference type="EMBL" id="GFA16448.1"/>
    </source>
</evidence>
<dbReference type="AlphaFoldDB" id="A0A699J7N1"/>
<protein>
    <recommendedName>
        <fullName evidence="4">Gag-Pol polyprotein</fullName>
    </recommendedName>
</protein>
<name>A0A699J7N1_TANCI</name>
<keyword evidence="1" id="KW-0175">Coiled coil</keyword>
<evidence type="ECO:0000256" key="2">
    <source>
        <dbReference type="SAM" id="MobiDB-lite"/>
    </source>
</evidence>
<accession>A0A699J7N1</accession>
<evidence type="ECO:0000256" key="1">
    <source>
        <dbReference type="SAM" id="Coils"/>
    </source>
</evidence>
<comment type="caution">
    <text evidence="3">The sequence shown here is derived from an EMBL/GenBank/DDBJ whole genome shotgun (WGS) entry which is preliminary data.</text>
</comment>
<dbReference type="EMBL" id="BKCJ010378953">
    <property type="protein sequence ID" value="GFA16448.1"/>
    <property type="molecule type" value="Genomic_DNA"/>
</dbReference>
<feature type="region of interest" description="Disordered" evidence="2">
    <location>
        <begin position="184"/>
        <end position="222"/>
    </location>
</feature>
<organism evidence="3">
    <name type="scientific">Tanacetum cinerariifolium</name>
    <name type="common">Dalmatian daisy</name>
    <name type="synonym">Chrysanthemum cinerariifolium</name>
    <dbReference type="NCBI Taxonomy" id="118510"/>
    <lineage>
        <taxon>Eukaryota</taxon>
        <taxon>Viridiplantae</taxon>
        <taxon>Streptophyta</taxon>
        <taxon>Embryophyta</taxon>
        <taxon>Tracheophyta</taxon>
        <taxon>Spermatophyta</taxon>
        <taxon>Magnoliopsida</taxon>
        <taxon>eudicotyledons</taxon>
        <taxon>Gunneridae</taxon>
        <taxon>Pentapetalae</taxon>
        <taxon>asterids</taxon>
        <taxon>campanulids</taxon>
        <taxon>Asterales</taxon>
        <taxon>Asteraceae</taxon>
        <taxon>Asteroideae</taxon>
        <taxon>Anthemideae</taxon>
        <taxon>Anthemidinae</taxon>
        <taxon>Tanacetum</taxon>
    </lineage>
</organism>
<feature type="non-terminal residue" evidence="3">
    <location>
        <position position="586"/>
    </location>
</feature>
<proteinExistence type="predicted"/>
<evidence type="ECO:0008006" key="4">
    <source>
        <dbReference type="Google" id="ProtNLM"/>
    </source>
</evidence>
<feature type="region of interest" description="Disordered" evidence="2">
    <location>
        <begin position="244"/>
        <end position="268"/>
    </location>
</feature>
<sequence>MCSAALSRKWRYYTMSPENKAHYESEKEAIHLILTGIGDEIYSTVDACKIAQEMWEAIERLQQETMESYYTRFYKMMNQMIRNNLTVATMQINVQFLQQLQPEWSRFAMIIQQQHKLDEVSYHKLFDILKQYQKEVNELHAERIARNDNPLALVATAQSNQDPYHQTPKPHKPYAPTLKASIITRSHATTRNKGKEIAKQITPPSESASEEDSDPEQAQKDKDMQKNLALIAKYFKKIYKPTNNNLKTSSNSRNKNVDTIPRYKNDNQSAQFGNQRTMTVVGAKENIRSPIVKPNRVKDSTYHKEKMLLCKQAMKGVPLQAEHVDWLAYMNDEIDEQELEVHYSFMEKIQEVVSPESNSNAKPLEQVKYNDEYNVFANVNQHCEQSKSTSNTCLVEKDDSDVNPDSPDMCEHDIQTDQNVKDERAKLALIANLKLDTKFEKYKAYNDRTVDYDKLEFVKEKHDELVKHSLLKKSHYEGRVKEKIKVITDLKQKEDRDIDKMISMEKQLKFLNEIVYKRNQTIQTIHMLAPKGPPINGRPTFANPMYLKKAQSEKPCLYEILNDQSNPTNRLVPDWEETLTLVEESR</sequence>
<feature type="compositionally biased region" description="Polar residues" evidence="2">
    <location>
        <begin position="244"/>
        <end position="254"/>
    </location>
</feature>
<reference evidence="3" key="1">
    <citation type="journal article" date="2019" name="Sci. Rep.">
        <title>Draft genome of Tanacetum cinerariifolium, the natural source of mosquito coil.</title>
        <authorList>
            <person name="Yamashiro T."/>
            <person name="Shiraishi A."/>
            <person name="Satake H."/>
            <person name="Nakayama K."/>
        </authorList>
    </citation>
    <scope>NUCLEOTIDE SEQUENCE</scope>
</reference>